<keyword evidence="6" id="KW-1185">Reference proteome</keyword>
<dbReference type="InterPro" id="IPR000073">
    <property type="entry name" value="AB_hydrolase_1"/>
</dbReference>
<name>V4BHS9_LOTGI</name>
<dbReference type="OMA" id="VYAREWL"/>
<sequence>MGLFSIMFSTATFAVGCVFGTLVMIRTFWFVVRNPKRAFYVKERMDPPKCLLDPSLGTHHFIHLENVRLHYVANGEEGKPLMLFVHGFPEFWYSWRYQLTEFSRDYRVVAIDQRGYNESDKPAGIMNYKVSDMVTDLKQIIPALGYKSCILVGHDWGGAVCWAFASKYPDLIDKLVVMNCPDMGSFLPYALANPSQLLKSWYIYLFQLPWIPEFNFWLNDYKNIEIIFSGKGSGVMCGTISKDDIEAYKYAFSRPGASTAAINYYRAATRTFSRQDATQINIPTKIIWGCKDAALEKGLAEICKKFVTNLSIDYLEESSHWVQIDEPDKVNQIIKAFLKDEQNK</sequence>
<dbReference type="GeneID" id="20247505"/>
<dbReference type="HOGENOM" id="CLU_020336_7_3_1"/>
<dbReference type="AlphaFoldDB" id="V4BHS9"/>
<feature type="transmembrane region" description="Helical" evidence="3">
    <location>
        <begin position="6"/>
        <end position="32"/>
    </location>
</feature>
<dbReference type="STRING" id="225164.V4BHS9"/>
<dbReference type="Gene3D" id="3.40.50.1820">
    <property type="entry name" value="alpha/beta hydrolase"/>
    <property type="match status" value="1"/>
</dbReference>
<feature type="domain" description="AB hydrolase-1" evidence="4">
    <location>
        <begin position="80"/>
        <end position="327"/>
    </location>
</feature>
<keyword evidence="1" id="KW-0378">Hydrolase</keyword>
<gene>
    <name evidence="5" type="ORF">LOTGIDRAFT_228018</name>
</gene>
<evidence type="ECO:0000259" key="4">
    <source>
        <dbReference type="Pfam" id="PF00561"/>
    </source>
</evidence>
<dbReference type="SUPFAM" id="SSF53474">
    <property type="entry name" value="alpha/beta-Hydrolases"/>
    <property type="match status" value="1"/>
</dbReference>
<dbReference type="Proteomes" id="UP000030746">
    <property type="component" value="Unassembled WGS sequence"/>
</dbReference>
<dbReference type="RefSeq" id="XP_009043967.1">
    <property type="nucleotide sequence ID" value="XM_009045719.1"/>
</dbReference>
<evidence type="ECO:0000313" key="5">
    <source>
        <dbReference type="EMBL" id="ESP05422.1"/>
    </source>
</evidence>
<keyword evidence="3" id="KW-0812">Transmembrane</keyword>
<evidence type="ECO:0000256" key="2">
    <source>
        <dbReference type="ARBA" id="ARBA00038334"/>
    </source>
</evidence>
<keyword evidence="3" id="KW-0472">Membrane</keyword>
<dbReference type="PRINTS" id="PR00412">
    <property type="entry name" value="EPOXHYDRLASE"/>
</dbReference>
<dbReference type="GO" id="GO:0004301">
    <property type="term" value="F:epoxide hydrolase activity"/>
    <property type="evidence" value="ECO:0007669"/>
    <property type="project" value="UniProtKB-ARBA"/>
</dbReference>
<organism evidence="5 6">
    <name type="scientific">Lottia gigantea</name>
    <name type="common">Giant owl limpet</name>
    <dbReference type="NCBI Taxonomy" id="225164"/>
    <lineage>
        <taxon>Eukaryota</taxon>
        <taxon>Metazoa</taxon>
        <taxon>Spiralia</taxon>
        <taxon>Lophotrochozoa</taxon>
        <taxon>Mollusca</taxon>
        <taxon>Gastropoda</taxon>
        <taxon>Patellogastropoda</taxon>
        <taxon>Lottioidea</taxon>
        <taxon>Lottiidae</taxon>
        <taxon>Lottia</taxon>
    </lineage>
</organism>
<comment type="similarity">
    <text evidence="2">Belongs to the AB hydrolase superfamily. Epoxide hydrolase family.</text>
</comment>
<dbReference type="InterPro" id="IPR029058">
    <property type="entry name" value="AB_hydrolase_fold"/>
</dbReference>
<evidence type="ECO:0000256" key="1">
    <source>
        <dbReference type="ARBA" id="ARBA00022801"/>
    </source>
</evidence>
<dbReference type="PANTHER" id="PTHR43329">
    <property type="entry name" value="EPOXIDE HYDROLASE"/>
    <property type="match status" value="1"/>
</dbReference>
<dbReference type="CTD" id="20247505"/>
<dbReference type="Pfam" id="PF00561">
    <property type="entry name" value="Abhydrolase_1"/>
    <property type="match status" value="1"/>
</dbReference>
<protein>
    <recommendedName>
        <fullName evidence="4">AB hydrolase-1 domain-containing protein</fullName>
    </recommendedName>
</protein>
<dbReference type="InterPro" id="IPR000639">
    <property type="entry name" value="Epox_hydrolase-like"/>
</dbReference>
<dbReference type="KEGG" id="lgi:LOTGIDRAFT_228018"/>
<dbReference type="PRINTS" id="PR00111">
    <property type="entry name" value="ABHYDROLASE"/>
</dbReference>
<accession>V4BHS9</accession>
<evidence type="ECO:0000256" key="3">
    <source>
        <dbReference type="SAM" id="Phobius"/>
    </source>
</evidence>
<dbReference type="OrthoDB" id="408373at2759"/>
<evidence type="ECO:0000313" key="6">
    <source>
        <dbReference type="Proteomes" id="UP000030746"/>
    </source>
</evidence>
<reference evidence="5 6" key="1">
    <citation type="journal article" date="2013" name="Nature">
        <title>Insights into bilaterian evolution from three spiralian genomes.</title>
        <authorList>
            <person name="Simakov O."/>
            <person name="Marletaz F."/>
            <person name="Cho S.J."/>
            <person name="Edsinger-Gonzales E."/>
            <person name="Havlak P."/>
            <person name="Hellsten U."/>
            <person name="Kuo D.H."/>
            <person name="Larsson T."/>
            <person name="Lv J."/>
            <person name="Arendt D."/>
            <person name="Savage R."/>
            <person name="Osoegawa K."/>
            <person name="de Jong P."/>
            <person name="Grimwood J."/>
            <person name="Chapman J.A."/>
            <person name="Shapiro H."/>
            <person name="Aerts A."/>
            <person name="Otillar R.P."/>
            <person name="Terry A.Y."/>
            <person name="Boore J.L."/>
            <person name="Grigoriev I.V."/>
            <person name="Lindberg D.R."/>
            <person name="Seaver E.C."/>
            <person name="Weisblat D.A."/>
            <person name="Putnam N.H."/>
            <person name="Rokhsar D.S."/>
        </authorList>
    </citation>
    <scope>NUCLEOTIDE SEQUENCE [LARGE SCALE GENOMIC DNA]</scope>
</reference>
<proteinExistence type="inferred from homology"/>
<keyword evidence="3" id="KW-1133">Transmembrane helix</keyword>
<dbReference type="EMBL" id="KB199650">
    <property type="protein sequence ID" value="ESP05422.1"/>
    <property type="molecule type" value="Genomic_DNA"/>
</dbReference>